<organism evidence="1 2">
    <name type="scientific">Photobacterium frigidiphilum</name>
    <dbReference type="NCBI Taxonomy" id="264736"/>
    <lineage>
        <taxon>Bacteria</taxon>
        <taxon>Pseudomonadati</taxon>
        <taxon>Pseudomonadota</taxon>
        <taxon>Gammaproteobacteria</taxon>
        <taxon>Vibrionales</taxon>
        <taxon>Vibrionaceae</taxon>
        <taxon>Photobacterium</taxon>
    </lineage>
</organism>
<dbReference type="EMBL" id="PYMJ01000010">
    <property type="protein sequence ID" value="PSU48273.1"/>
    <property type="molecule type" value="Genomic_DNA"/>
</dbReference>
<dbReference type="Proteomes" id="UP000240987">
    <property type="component" value="Unassembled WGS sequence"/>
</dbReference>
<evidence type="ECO:0000313" key="2">
    <source>
        <dbReference type="Proteomes" id="UP000240987"/>
    </source>
</evidence>
<name>A0A2T3JHE7_9GAMM</name>
<keyword evidence="2" id="KW-1185">Reference proteome</keyword>
<proteinExistence type="predicted"/>
<evidence type="ECO:0000313" key="1">
    <source>
        <dbReference type="EMBL" id="PSU48273.1"/>
    </source>
</evidence>
<comment type="caution">
    <text evidence="1">The sequence shown here is derived from an EMBL/GenBank/DDBJ whole genome shotgun (WGS) entry which is preliminary data.</text>
</comment>
<sequence length="565" mass="63999">MVCAFDISDDVKESLVKSKFNIQEGTTGSTIKVLNKNRNDQKLLNLNYESPSNLHEFDIVIFDMTKGKEEKYDQNKHTIKSLQAKKAVALLSQYPQDIFDPRPFSINIISGEISELLTKSSIVIVFCSTEVNAHYDIVEIDSYQTKISDSMNYSNLNFYSGLPQIKSRTGKRVKISSNNKLSSLLEKHLDKVSYGTTFIHPKKWFKQKTELDNSFIPLLENDQGEVVSYFHTYNEGSVFVFPDFENKESFTSELLNSVLPDMFPDLFPYHGQFGWLSNGEYLLPGEEGLLQKKAELEFEFENNLQSIKESIDNTRVEYNFLHDLISQSGDELVKAIQKYMIWLGFESVIDMDEQVIDVFEEDLQIETDKGLLVIEIKGIGGTSTDKACSQISKIKYRRAEERGKFDVFGLYIVNHQRYMAPKSRTNPPFTENQLKDSVREKRGLLTTYDLYQAYFMIEKGVLSKCDVRNSLYEFGLVSLEPKDLILIGTPSEIFKNGTVAILNLSGNCTITKGTTLIARKDGGLSNLVVDSIQLDGVDVDEASSGEVGICLSIPIKKSTELLMKA</sequence>
<protein>
    <submittedName>
        <fullName evidence="1">Uncharacterized protein</fullName>
    </submittedName>
</protein>
<reference evidence="1 2" key="1">
    <citation type="submission" date="2018-01" db="EMBL/GenBank/DDBJ databases">
        <title>Whole genome sequencing of Histamine producing bacteria.</title>
        <authorList>
            <person name="Butler K."/>
        </authorList>
    </citation>
    <scope>NUCLEOTIDE SEQUENCE [LARGE SCALE GENOMIC DNA]</scope>
    <source>
        <strain evidence="1 2">JCM 12947</strain>
    </source>
</reference>
<gene>
    <name evidence="1" type="ORF">C9J12_11665</name>
</gene>
<dbReference type="AlphaFoldDB" id="A0A2T3JHE7"/>
<accession>A0A2T3JHE7</accession>